<organism evidence="2 3">
    <name type="scientific">Thiomicrorhabdus marina</name>
    <dbReference type="NCBI Taxonomy" id="2818442"/>
    <lineage>
        <taxon>Bacteria</taxon>
        <taxon>Pseudomonadati</taxon>
        <taxon>Pseudomonadota</taxon>
        <taxon>Gammaproteobacteria</taxon>
        <taxon>Thiotrichales</taxon>
        <taxon>Piscirickettsiaceae</taxon>
        <taxon>Thiomicrorhabdus</taxon>
    </lineage>
</organism>
<reference evidence="2 3" key="1">
    <citation type="submission" date="2021-03" db="EMBL/GenBank/DDBJ databases">
        <title>Thiomicrorhabdus sp.nov.,novel sulfur-oxidizing bacteria isolated from coastal sediment.</title>
        <authorList>
            <person name="Liu X."/>
        </authorList>
    </citation>
    <scope>NUCLEOTIDE SEQUENCE [LARGE SCALE GENOMIC DNA]</scope>
    <source>
        <strain evidence="2 3">6S2-11</strain>
    </source>
</reference>
<dbReference type="PANTHER" id="PTHR47649">
    <property type="entry name" value="RIBONUCLEASE D"/>
    <property type="match status" value="1"/>
</dbReference>
<dbReference type="InterPro" id="IPR044876">
    <property type="entry name" value="HRDC_dom_sf"/>
</dbReference>
<dbReference type="RefSeq" id="WP_208146478.1">
    <property type="nucleotide sequence ID" value="NZ_JAGETV010000001.1"/>
</dbReference>
<dbReference type="InterPro" id="IPR051086">
    <property type="entry name" value="RNase_D-like"/>
</dbReference>
<evidence type="ECO:0000313" key="3">
    <source>
        <dbReference type="Proteomes" id="UP000664835"/>
    </source>
</evidence>
<dbReference type="SMART" id="SM00474">
    <property type="entry name" value="35EXOc"/>
    <property type="match status" value="1"/>
</dbReference>
<proteinExistence type="predicted"/>
<dbReference type="InterPro" id="IPR036397">
    <property type="entry name" value="RNaseH_sf"/>
</dbReference>
<dbReference type="Pfam" id="PF00570">
    <property type="entry name" value="HRDC"/>
    <property type="match status" value="1"/>
</dbReference>
<dbReference type="InterPro" id="IPR012337">
    <property type="entry name" value="RNaseH-like_sf"/>
</dbReference>
<keyword evidence="3" id="KW-1185">Reference proteome</keyword>
<protein>
    <submittedName>
        <fullName evidence="2">HRDC domain-containing protein</fullName>
    </submittedName>
</protein>
<dbReference type="EMBL" id="JAGETV010000001">
    <property type="protein sequence ID" value="MBO1926122.1"/>
    <property type="molecule type" value="Genomic_DNA"/>
</dbReference>
<dbReference type="CDD" id="cd06142">
    <property type="entry name" value="RNaseD_exo"/>
    <property type="match status" value="1"/>
</dbReference>
<dbReference type="Pfam" id="PF01612">
    <property type="entry name" value="DNA_pol_A_exo1"/>
    <property type="match status" value="1"/>
</dbReference>
<evidence type="ECO:0000259" key="1">
    <source>
        <dbReference type="PROSITE" id="PS50967"/>
    </source>
</evidence>
<feature type="domain" description="HRDC" evidence="1">
    <location>
        <begin position="229"/>
        <end position="309"/>
    </location>
</feature>
<dbReference type="PROSITE" id="PS50967">
    <property type="entry name" value="HRDC"/>
    <property type="match status" value="1"/>
</dbReference>
<name>A0ABS3Q1C9_9GAMM</name>
<comment type="caution">
    <text evidence="2">The sequence shown here is derived from an EMBL/GenBank/DDBJ whole genome shotgun (WGS) entry which is preliminary data.</text>
</comment>
<evidence type="ECO:0000313" key="2">
    <source>
        <dbReference type="EMBL" id="MBO1926122.1"/>
    </source>
</evidence>
<dbReference type="InterPro" id="IPR002562">
    <property type="entry name" value="3'-5'_exonuclease_dom"/>
</dbReference>
<dbReference type="SUPFAM" id="SSF47819">
    <property type="entry name" value="HRDC-like"/>
    <property type="match status" value="1"/>
</dbReference>
<accession>A0ABS3Q1C9</accession>
<sequence>MPSNSTQRPYQYIETSQQLQHVCQQFIEADVEWLAVDTEFVRVDTYFPELSLVQVATPQKEFYLLDPIAILANARPSEQQFPLQALVDLLANTKIRKVFHSARQDIEVLFQLQNVMPQNIFDTQIAAVFLGQGDLAGFARVIEAQLGVQLPKSQTRTNWHARPLSAEQIEYALDDVDYLVDLYQTCQTKLSQVQLSALQEDNDSLLQETLYVTEPQQAWLKIKGTKRLKPKQLAIVQKLAAWRETHAVENNQPKKWSLSDEVIIGIAKRPPQTAQALYKVPNIKASSVREFGETLIQFIDEVFTMHADDYPQLPASPKTPSAEEESLLLIAQALSQQIARDYLLQVNNLTSKEDLLQLIREPQQSPMSGWRQLILGTPLQKWLSGHGNVCLRHQKITLMTD</sequence>
<dbReference type="Gene3D" id="3.30.420.10">
    <property type="entry name" value="Ribonuclease H-like superfamily/Ribonuclease H"/>
    <property type="match status" value="1"/>
</dbReference>
<gene>
    <name evidence="2" type="ORF">J3998_00910</name>
</gene>
<dbReference type="SUPFAM" id="SSF53098">
    <property type="entry name" value="Ribonuclease H-like"/>
    <property type="match status" value="1"/>
</dbReference>
<dbReference type="InterPro" id="IPR010997">
    <property type="entry name" value="HRDC-like_sf"/>
</dbReference>
<dbReference type="InterPro" id="IPR002121">
    <property type="entry name" value="HRDC_dom"/>
</dbReference>
<dbReference type="Proteomes" id="UP000664835">
    <property type="component" value="Unassembled WGS sequence"/>
</dbReference>
<dbReference type="Gene3D" id="1.10.150.80">
    <property type="entry name" value="HRDC domain"/>
    <property type="match status" value="1"/>
</dbReference>
<dbReference type="PANTHER" id="PTHR47649:SF1">
    <property type="entry name" value="RIBONUCLEASE D"/>
    <property type="match status" value="1"/>
</dbReference>